<comment type="similarity">
    <text evidence="1">Belongs to the HAD-like hydrolase superfamily.</text>
</comment>
<dbReference type="PATRIC" id="fig|1229908.8.peg.105"/>
<dbReference type="NCBIfam" id="TIGR01509">
    <property type="entry name" value="HAD-SF-IA-v3"/>
    <property type="match status" value="1"/>
</dbReference>
<sequence length="199" mass="23189">MKKYEWIFIDFDGTLVDSLNSLYNVYLNFLKKFNIVGNKNEFTKLNGPTLTEIVSYFKKRYNINENESELLKTYEHEIELSYSQNVKPIPGREILLDFFRKNGYNVALVTSCSQKIILSYLNDHNWNSFFDVIIYGDLVTHSKPDPEIYNLALTKAKCDREKILVLEDSENGYISAKKAGLNCIVVHNKSQQEIFSLFQ</sequence>
<dbReference type="InterPro" id="IPR023214">
    <property type="entry name" value="HAD_sf"/>
</dbReference>
<reference evidence="2 3" key="1">
    <citation type="journal article" date="2012" name="J. Bacteriol.">
        <title>Draft Genome Sequence of an Ammonia-Oxidizing Archaeon, "Candidatus Nitrosopumilus koreensis" AR1, from Marine Sediment.</title>
        <authorList>
            <person name="Park S.J."/>
            <person name="Kim J.G."/>
            <person name="Jung M.Y."/>
            <person name="Kim S.J."/>
            <person name="Cha I.T."/>
            <person name="Kwon K."/>
            <person name="Lee J.H."/>
            <person name="Rhee S.K."/>
        </authorList>
    </citation>
    <scope>NUCLEOTIDE SEQUENCE [LARGE SCALE GENOMIC DNA]</scope>
    <source>
        <strain evidence="2 3">AR1</strain>
    </source>
</reference>
<evidence type="ECO:0000313" key="3">
    <source>
        <dbReference type="Proteomes" id="UP000006101"/>
    </source>
</evidence>
<dbReference type="HOGENOM" id="CLU_045011_13_3_2"/>
<dbReference type="SFLD" id="SFLDG01129">
    <property type="entry name" value="C1.5:_HAD__Beta-PGM__Phosphata"/>
    <property type="match status" value="1"/>
</dbReference>
<dbReference type="InterPro" id="IPR041492">
    <property type="entry name" value="HAD_2"/>
</dbReference>
<dbReference type="Gene3D" id="3.40.50.1000">
    <property type="entry name" value="HAD superfamily/HAD-like"/>
    <property type="match status" value="1"/>
</dbReference>
<dbReference type="PANTHER" id="PTHR43434">
    <property type="entry name" value="PHOSPHOGLYCOLATE PHOSPHATASE"/>
    <property type="match status" value="1"/>
</dbReference>
<evidence type="ECO:0000256" key="1">
    <source>
        <dbReference type="ARBA" id="ARBA00007958"/>
    </source>
</evidence>
<dbReference type="GO" id="GO:0006281">
    <property type="term" value="P:DNA repair"/>
    <property type="evidence" value="ECO:0007669"/>
    <property type="project" value="TreeGrafter"/>
</dbReference>
<dbReference type="AlphaFoldDB" id="K0B1Y5"/>
<dbReference type="GeneID" id="13725554"/>
<keyword evidence="3" id="KW-1185">Reference proteome</keyword>
<dbReference type="STRING" id="1229908.NKOR_00505"/>
<gene>
    <name evidence="2" type="ORF">NKOR_00505</name>
</gene>
<dbReference type="GO" id="GO:0005829">
    <property type="term" value="C:cytosol"/>
    <property type="evidence" value="ECO:0007669"/>
    <property type="project" value="TreeGrafter"/>
</dbReference>
<dbReference type="GO" id="GO:0008967">
    <property type="term" value="F:phosphoglycolate phosphatase activity"/>
    <property type="evidence" value="ECO:0007669"/>
    <property type="project" value="TreeGrafter"/>
</dbReference>
<organism evidence="2 3">
    <name type="scientific">Candidatus Nitrosopumilus koreensis AR1</name>
    <dbReference type="NCBI Taxonomy" id="1229908"/>
    <lineage>
        <taxon>Archaea</taxon>
        <taxon>Nitrososphaerota</taxon>
        <taxon>Nitrososphaeria</taxon>
        <taxon>Nitrosopumilales</taxon>
        <taxon>Nitrosopumilaceae</taxon>
        <taxon>Nitrosopumilus</taxon>
    </lineage>
</organism>
<dbReference type="KEGG" id="nkr:NKOR_00505"/>
<name>K0B1Y5_9ARCH</name>
<dbReference type="PRINTS" id="PR00413">
    <property type="entry name" value="HADHALOGNASE"/>
</dbReference>
<dbReference type="InterPro" id="IPR050155">
    <property type="entry name" value="HAD-like_hydrolase_sf"/>
</dbReference>
<dbReference type="InterPro" id="IPR006439">
    <property type="entry name" value="HAD-SF_hydro_IA"/>
</dbReference>
<dbReference type="SFLD" id="SFLDS00003">
    <property type="entry name" value="Haloacid_Dehalogenase"/>
    <property type="match status" value="1"/>
</dbReference>
<dbReference type="EMBL" id="CP003842">
    <property type="protein sequence ID" value="AFS80023.1"/>
    <property type="molecule type" value="Genomic_DNA"/>
</dbReference>
<dbReference type="InterPro" id="IPR036412">
    <property type="entry name" value="HAD-like_sf"/>
</dbReference>
<evidence type="ECO:0000313" key="2">
    <source>
        <dbReference type="EMBL" id="AFS80023.1"/>
    </source>
</evidence>
<dbReference type="PANTHER" id="PTHR43434:SF1">
    <property type="entry name" value="PHOSPHOGLYCOLATE PHOSPHATASE"/>
    <property type="match status" value="1"/>
</dbReference>
<dbReference type="NCBIfam" id="TIGR01549">
    <property type="entry name" value="HAD-SF-IA-v1"/>
    <property type="match status" value="1"/>
</dbReference>
<dbReference type="Pfam" id="PF13419">
    <property type="entry name" value="HAD_2"/>
    <property type="match status" value="1"/>
</dbReference>
<dbReference type="SUPFAM" id="SSF56784">
    <property type="entry name" value="HAD-like"/>
    <property type="match status" value="1"/>
</dbReference>
<dbReference type="Proteomes" id="UP000006101">
    <property type="component" value="Chromosome"/>
</dbReference>
<protein>
    <submittedName>
        <fullName evidence="2">Phosphoglycolate phosphatase</fullName>
    </submittedName>
</protein>
<accession>K0B1Y5</accession>
<dbReference type="RefSeq" id="WP_014962414.1">
    <property type="nucleotide sequence ID" value="NC_018655.1"/>
</dbReference>
<dbReference type="Gene3D" id="1.10.150.240">
    <property type="entry name" value="Putative phosphatase, domain 2"/>
    <property type="match status" value="1"/>
</dbReference>
<proteinExistence type="inferred from homology"/>
<dbReference type="InterPro" id="IPR023198">
    <property type="entry name" value="PGP-like_dom2"/>
</dbReference>